<sequence length="138" mass="16403">MKWNSGAVYVLNTKLNLPLQGPDKNGSNETNTLLKLIVWVIRLNENRQQKSVVDTHYGDYHHHNHYHNHHRRLPNHYLFVLFCIKFLARKIYVHHSGHSARPLNLKCSYMLLYTFEKEGVPMKNKIFALQWRDLIVDT</sequence>
<proteinExistence type="predicted"/>
<protein>
    <submittedName>
        <fullName evidence="1">Uncharacterized protein</fullName>
    </submittedName>
</protein>
<reference evidence="1" key="2">
    <citation type="submission" date="2020-05" db="UniProtKB">
        <authorList>
            <consortium name="EnsemblMetazoa"/>
        </authorList>
    </citation>
    <scope>IDENTIFICATION</scope>
    <source>
        <strain evidence="1">IAEA</strain>
    </source>
</reference>
<evidence type="ECO:0000313" key="2">
    <source>
        <dbReference type="Proteomes" id="UP000092445"/>
    </source>
</evidence>
<dbReference type="VEuPathDB" id="VectorBase:GPAI026446"/>
<reference evidence="2" key="1">
    <citation type="submission" date="2014-03" db="EMBL/GenBank/DDBJ databases">
        <authorList>
            <person name="Aksoy S."/>
            <person name="Warren W."/>
            <person name="Wilson R.K."/>
        </authorList>
    </citation>
    <scope>NUCLEOTIDE SEQUENCE [LARGE SCALE GENOMIC DNA]</scope>
    <source>
        <strain evidence="2">IAEA</strain>
    </source>
</reference>
<keyword evidence="2" id="KW-1185">Reference proteome</keyword>
<organism evidence="1 2">
    <name type="scientific">Glossina pallidipes</name>
    <name type="common">Tsetse fly</name>
    <dbReference type="NCBI Taxonomy" id="7398"/>
    <lineage>
        <taxon>Eukaryota</taxon>
        <taxon>Metazoa</taxon>
        <taxon>Ecdysozoa</taxon>
        <taxon>Arthropoda</taxon>
        <taxon>Hexapoda</taxon>
        <taxon>Insecta</taxon>
        <taxon>Pterygota</taxon>
        <taxon>Neoptera</taxon>
        <taxon>Endopterygota</taxon>
        <taxon>Diptera</taxon>
        <taxon>Brachycera</taxon>
        <taxon>Muscomorpha</taxon>
        <taxon>Hippoboscoidea</taxon>
        <taxon>Glossinidae</taxon>
        <taxon>Glossina</taxon>
    </lineage>
</organism>
<dbReference type="Proteomes" id="UP000092445">
    <property type="component" value="Unassembled WGS sequence"/>
</dbReference>
<name>A0A1A9ZVN3_GLOPL</name>
<dbReference type="AlphaFoldDB" id="A0A1A9ZVN3"/>
<dbReference type="EnsemblMetazoa" id="GPAI026446-RA">
    <property type="protein sequence ID" value="GPAI026446-PA"/>
    <property type="gene ID" value="GPAI026446"/>
</dbReference>
<accession>A0A1A9ZVN3</accession>
<evidence type="ECO:0000313" key="1">
    <source>
        <dbReference type="EnsemblMetazoa" id="GPAI026446-PA"/>
    </source>
</evidence>